<dbReference type="Proteomes" id="UP000001568">
    <property type="component" value="Chromosome 2"/>
</dbReference>
<evidence type="ECO:0000313" key="4">
    <source>
        <dbReference type="Proteomes" id="UP000001568"/>
    </source>
</evidence>
<dbReference type="RefSeq" id="XP_001416503.1">
    <property type="nucleotide sequence ID" value="XM_001416466.1"/>
</dbReference>
<organism evidence="3 4">
    <name type="scientific">Ostreococcus lucimarinus (strain CCE9901)</name>
    <dbReference type="NCBI Taxonomy" id="436017"/>
    <lineage>
        <taxon>Eukaryota</taxon>
        <taxon>Viridiplantae</taxon>
        <taxon>Chlorophyta</taxon>
        <taxon>Mamiellophyceae</taxon>
        <taxon>Mamiellales</taxon>
        <taxon>Bathycoccaceae</taxon>
        <taxon>Ostreococcus</taxon>
    </lineage>
</organism>
<keyword evidence="2" id="KW-1133">Transmembrane helix</keyword>
<sequence>MSSSATRARRLASTAARATSSSARASTAVEGANRARDARRRGTNRGGRRDDDDDDEKDARKRATDATTREAYVAALGDTVRKVKVLSLASLAVTVVGCPTFVELSQPELAFEAKAAVNATVIGFGGFTTALLQWFISPYVRSMRLDASKGTVTARKLKWNASEYETTFAASAMKESESSRPLVSWEADGKHYYVEMGMVPKYMYDELDLARFDDQAKAEAAAREMDEEEE</sequence>
<reference evidence="3 4" key="1">
    <citation type="journal article" date="2007" name="Proc. Natl. Acad. Sci. U.S.A.">
        <title>The tiny eukaryote Ostreococcus provides genomic insights into the paradox of plankton speciation.</title>
        <authorList>
            <person name="Palenik B."/>
            <person name="Grimwood J."/>
            <person name="Aerts A."/>
            <person name="Rouze P."/>
            <person name="Salamov A."/>
            <person name="Putnam N."/>
            <person name="Dupont C."/>
            <person name="Jorgensen R."/>
            <person name="Derelle E."/>
            <person name="Rombauts S."/>
            <person name="Zhou K."/>
            <person name="Otillar R."/>
            <person name="Merchant S.S."/>
            <person name="Podell S."/>
            <person name="Gaasterland T."/>
            <person name="Napoli C."/>
            <person name="Gendler K."/>
            <person name="Manuell A."/>
            <person name="Tai V."/>
            <person name="Vallon O."/>
            <person name="Piganeau G."/>
            <person name="Jancek S."/>
            <person name="Heijde M."/>
            <person name="Jabbari K."/>
            <person name="Bowler C."/>
            <person name="Lohr M."/>
            <person name="Robbens S."/>
            <person name="Werner G."/>
            <person name="Dubchak I."/>
            <person name="Pazour G.J."/>
            <person name="Ren Q."/>
            <person name="Paulsen I."/>
            <person name="Delwiche C."/>
            <person name="Schmutz J."/>
            <person name="Rokhsar D."/>
            <person name="Van de Peer Y."/>
            <person name="Moreau H."/>
            <person name="Grigoriev I.V."/>
        </authorList>
    </citation>
    <scope>NUCLEOTIDE SEQUENCE [LARGE SCALE GENOMIC DNA]</scope>
    <source>
        <strain evidence="3 4">CCE9901</strain>
    </source>
</reference>
<protein>
    <submittedName>
        <fullName evidence="3">Uncharacterized protein</fullName>
    </submittedName>
</protein>
<dbReference type="GO" id="GO:0033615">
    <property type="term" value="P:mitochondrial proton-transporting ATP synthase complex assembly"/>
    <property type="evidence" value="ECO:0007669"/>
    <property type="project" value="TreeGrafter"/>
</dbReference>
<feature type="region of interest" description="Disordered" evidence="1">
    <location>
        <begin position="1"/>
        <end position="64"/>
    </location>
</feature>
<dbReference type="OMA" id="PKYMYDE"/>
<feature type="compositionally biased region" description="Low complexity" evidence="1">
    <location>
        <begin position="1"/>
        <end position="32"/>
    </location>
</feature>
<dbReference type="PANTHER" id="PTHR13281">
    <property type="entry name" value="TRANSMEMBRANE PROTEIN 70, MITOCHONDRIAL"/>
    <property type="match status" value="1"/>
</dbReference>
<evidence type="ECO:0000256" key="2">
    <source>
        <dbReference type="SAM" id="Phobius"/>
    </source>
</evidence>
<feature type="transmembrane region" description="Helical" evidence="2">
    <location>
        <begin position="85"/>
        <end position="104"/>
    </location>
</feature>
<dbReference type="GO" id="GO:0031966">
    <property type="term" value="C:mitochondrial membrane"/>
    <property type="evidence" value="ECO:0007669"/>
    <property type="project" value="TreeGrafter"/>
</dbReference>
<accession>A4RSE9</accession>
<keyword evidence="2" id="KW-0812">Transmembrane</keyword>
<dbReference type="Gramene" id="ABO94796">
    <property type="protein sequence ID" value="ABO94796"/>
    <property type="gene ID" value="OSTLU_92336"/>
</dbReference>
<dbReference type="AlphaFoldDB" id="A4RSE9"/>
<dbReference type="GeneID" id="5000295"/>
<evidence type="ECO:0000256" key="1">
    <source>
        <dbReference type="SAM" id="MobiDB-lite"/>
    </source>
</evidence>
<proteinExistence type="predicted"/>
<dbReference type="Pfam" id="PF06979">
    <property type="entry name" value="TMEM70"/>
    <property type="match status" value="1"/>
</dbReference>
<dbReference type="EMBL" id="CP000582">
    <property type="protein sequence ID" value="ABO94796.1"/>
    <property type="molecule type" value="Genomic_DNA"/>
</dbReference>
<evidence type="ECO:0000313" key="3">
    <source>
        <dbReference type="EMBL" id="ABO94796.1"/>
    </source>
</evidence>
<dbReference type="KEGG" id="olu:OSTLU_92336"/>
<dbReference type="InterPro" id="IPR045325">
    <property type="entry name" value="TMEM70/TMEM186/TMEM223"/>
</dbReference>
<name>A4RSE9_OSTLU</name>
<keyword evidence="4" id="KW-1185">Reference proteome</keyword>
<dbReference type="HOGENOM" id="CLU_105221_0_0_1"/>
<dbReference type="eggNOG" id="KOG4478">
    <property type="taxonomic scope" value="Eukaryota"/>
</dbReference>
<feature type="transmembrane region" description="Helical" evidence="2">
    <location>
        <begin position="116"/>
        <end position="136"/>
    </location>
</feature>
<dbReference type="InterPro" id="IPR009724">
    <property type="entry name" value="TMEM70"/>
</dbReference>
<dbReference type="PANTHER" id="PTHR13281:SF0">
    <property type="entry name" value="TRANSMEMBRANE PROTEIN 70, MITOCHONDRIAL"/>
    <property type="match status" value="1"/>
</dbReference>
<keyword evidence="2" id="KW-0472">Membrane</keyword>
<dbReference type="STRING" id="436017.A4RSE9"/>
<gene>
    <name evidence="3" type="ORF">OSTLU_92336</name>
</gene>
<dbReference type="OrthoDB" id="156886at2759"/>